<dbReference type="InterPro" id="IPR036860">
    <property type="entry name" value="SH2_dom_sf"/>
</dbReference>
<keyword evidence="7 10" id="KW-0804">Transcription</keyword>
<dbReference type="GO" id="GO:0034728">
    <property type="term" value="P:nucleosome organization"/>
    <property type="evidence" value="ECO:0007669"/>
    <property type="project" value="TreeGrafter"/>
</dbReference>
<keyword evidence="13" id="KW-0251">Elongation factor</keyword>
<dbReference type="InterPro" id="IPR012337">
    <property type="entry name" value="RNaseH-like_sf"/>
</dbReference>
<evidence type="ECO:0000256" key="4">
    <source>
        <dbReference type="ARBA" id="ARBA00020248"/>
    </source>
</evidence>
<feature type="domain" description="S1 motif" evidence="12">
    <location>
        <begin position="1136"/>
        <end position="1209"/>
    </location>
</feature>
<dbReference type="OMA" id="GYFYLCF"/>
<accession>A8NF94</accession>
<name>A8NF94_COPC7</name>
<evidence type="ECO:0000313" key="13">
    <source>
        <dbReference type="EMBL" id="EAU88502.2"/>
    </source>
</evidence>
<dbReference type="Gene3D" id="3.30.420.140">
    <property type="entry name" value="YqgF/RNase H-like domain"/>
    <property type="match status" value="1"/>
</dbReference>
<comment type="caution">
    <text evidence="13">The sequence shown here is derived from an EMBL/GenBank/DDBJ whole genome shotgun (WGS) entry which is preliminary data.</text>
</comment>
<dbReference type="Pfam" id="PF17674">
    <property type="entry name" value="HHH_9"/>
    <property type="match status" value="1"/>
</dbReference>
<dbReference type="Pfam" id="PF14633">
    <property type="entry name" value="SH2_2"/>
    <property type="match status" value="1"/>
</dbReference>
<dbReference type="PIRSF" id="PIRSF036947">
    <property type="entry name" value="Spt6"/>
    <property type="match status" value="1"/>
</dbReference>
<comment type="subcellular location">
    <subcellularLocation>
        <location evidence="2">Chromosome</location>
    </subcellularLocation>
    <subcellularLocation>
        <location evidence="1 10">Nucleus</location>
    </subcellularLocation>
</comment>
<dbReference type="InterPro" id="IPR035019">
    <property type="entry name" value="Spt6_SH2_N"/>
</dbReference>
<dbReference type="Gene3D" id="1.10.10.650">
    <property type="entry name" value="RuvA domain 2-like"/>
    <property type="match status" value="1"/>
</dbReference>
<dbReference type="Pfam" id="PF14641">
    <property type="entry name" value="HTH_44"/>
    <property type="match status" value="1"/>
</dbReference>
<dbReference type="Proteomes" id="UP000001861">
    <property type="component" value="Unassembled WGS sequence"/>
</dbReference>
<dbReference type="GO" id="GO:0008023">
    <property type="term" value="C:transcription elongation factor complex"/>
    <property type="evidence" value="ECO:0007669"/>
    <property type="project" value="TreeGrafter"/>
</dbReference>
<reference evidence="13 14" key="1">
    <citation type="journal article" date="2010" name="Proc. Natl. Acad. Sci. U.S.A.">
        <title>Insights into evolution of multicellular fungi from the assembled chromosomes of the mushroom Coprinopsis cinerea (Coprinus cinereus).</title>
        <authorList>
            <person name="Stajich J.E."/>
            <person name="Wilke S.K."/>
            <person name="Ahren D."/>
            <person name="Au C.H."/>
            <person name="Birren B.W."/>
            <person name="Borodovsky M."/>
            <person name="Burns C."/>
            <person name="Canback B."/>
            <person name="Casselton L.A."/>
            <person name="Cheng C.K."/>
            <person name="Deng J."/>
            <person name="Dietrich F.S."/>
            <person name="Fargo D.C."/>
            <person name="Farman M.L."/>
            <person name="Gathman A.C."/>
            <person name="Goldberg J."/>
            <person name="Guigo R."/>
            <person name="Hoegger P.J."/>
            <person name="Hooker J.B."/>
            <person name="Huggins A."/>
            <person name="James T.Y."/>
            <person name="Kamada T."/>
            <person name="Kilaru S."/>
            <person name="Kodira C."/>
            <person name="Kues U."/>
            <person name="Kupfer D."/>
            <person name="Kwan H.S."/>
            <person name="Lomsadze A."/>
            <person name="Li W."/>
            <person name="Lilly W.W."/>
            <person name="Ma L.J."/>
            <person name="Mackey A.J."/>
            <person name="Manning G."/>
            <person name="Martin F."/>
            <person name="Muraguchi H."/>
            <person name="Natvig D.O."/>
            <person name="Palmerini H."/>
            <person name="Ramesh M.A."/>
            <person name="Rehmeyer C.J."/>
            <person name="Roe B.A."/>
            <person name="Shenoy N."/>
            <person name="Stanke M."/>
            <person name="Ter-Hovhannisyan V."/>
            <person name="Tunlid A."/>
            <person name="Velagapudi R."/>
            <person name="Vision T.J."/>
            <person name="Zeng Q."/>
            <person name="Zolan M.E."/>
            <person name="Pukkila P.J."/>
        </authorList>
    </citation>
    <scope>NUCLEOTIDE SEQUENCE [LARGE SCALE GENOMIC DNA]</scope>
    <source>
        <strain evidence="14">Okayama-7 / 130 / ATCC MYA-4618 / FGSC 9003</strain>
    </source>
</reference>
<comment type="similarity">
    <text evidence="3 10">Belongs to the SPT6 family.</text>
</comment>
<dbReference type="PANTHER" id="PTHR10145:SF6">
    <property type="entry name" value="TRANSCRIPTION ELONGATION FACTOR SPT6"/>
    <property type="match status" value="1"/>
</dbReference>
<dbReference type="FunCoup" id="A8NF94">
    <property type="interactions" value="841"/>
</dbReference>
<dbReference type="FunFam" id="3.30.505.10:FF:000056">
    <property type="entry name" value="Transcription elongation factor Spt6"/>
    <property type="match status" value="1"/>
</dbReference>
<dbReference type="GO" id="GO:0140673">
    <property type="term" value="P:transcription elongation-coupled chromatin remodeling"/>
    <property type="evidence" value="ECO:0007669"/>
    <property type="project" value="InterPro"/>
</dbReference>
<dbReference type="InterPro" id="IPR000980">
    <property type="entry name" value="SH2"/>
</dbReference>
<dbReference type="HOGENOM" id="CLU_001680_0_1_1"/>
<dbReference type="InterPro" id="IPR042066">
    <property type="entry name" value="Spt6_death-like"/>
</dbReference>
<dbReference type="Gene3D" id="1.10.10.2740">
    <property type="entry name" value="Spt6, Death-like domain"/>
    <property type="match status" value="1"/>
</dbReference>
<evidence type="ECO:0000256" key="9">
    <source>
        <dbReference type="ARBA" id="ARBA00093389"/>
    </source>
</evidence>
<dbReference type="OrthoDB" id="995477at2759"/>
<feature type="compositionally biased region" description="Acidic residues" evidence="11">
    <location>
        <begin position="100"/>
        <end position="112"/>
    </location>
</feature>
<feature type="region of interest" description="Disordered" evidence="11">
    <location>
        <begin position="470"/>
        <end position="495"/>
    </location>
</feature>
<keyword evidence="6" id="KW-0727">SH2 domain</keyword>
<feature type="compositionally biased region" description="Polar residues" evidence="11">
    <location>
        <begin position="1504"/>
        <end position="1513"/>
    </location>
</feature>
<feature type="compositionally biased region" description="Acidic residues" evidence="11">
    <location>
        <begin position="15"/>
        <end position="37"/>
    </location>
</feature>
<dbReference type="Gene3D" id="2.40.50.140">
    <property type="entry name" value="Nucleic acid-binding proteins"/>
    <property type="match status" value="1"/>
</dbReference>
<dbReference type="CDD" id="cd09928">
    <property type="entry name" value="SH2_Cterm_SPT6_like"/>
    <property type="match status" value="1"/>
</dbReference>
<dbReference type="CDD" id="cd00164">
    <property type="entry name" value="S1_like"/>
    <property type="match status" value="1"/>
</dbReference>
<dbReference type="Gene3D" id="1.10.150.850">
    <property type="entry name" value="Spt6, helix-hairpin-helix domain"/>
    <property type="match status" value="1"/>
</dbReference>
<feature type="compositionally biased region" description="Basic and acidic residues" evidence="11">
    <location>
        <begin position="168"/>
        <end position="177"/>
    </location>
</feature>
<evidence type="ECO:0000256" key="6">
    <source>
        <dbReference type="ARBA" id="ARBA00022999"/>
    </source>
</evidence>
<evidence type="ECO:0000259" key="12">
    <source>
        <dbReference type="PROSITE" id="PS50126"/>
    </source>
</evidence>
<dbReference type="SUPFAM" id="SSF47781">
    <property type="entry name" value="RuvA domain 2-like"/>
    <property type="match status" value="2"/>
</dbReference>
<feature type="region of interest" description="Disordered" evidence="11">
    <location>
        <begin position="1"/>
        <end position="221"/>
    </location>
</feature>
<dbReference type="SUPFAM" id="SSF158832">
    <property type="entry name" value="Tex N-terminal region-like"/>
    <property type="match status" value="1"/>
</dbReference>
<dbReference type="Gene3D" id="3.30.505.10">
    <property type="entry name" value="SH2 domain"/>
    <property type="match status" value="2"/>
</dbReference>
<dbReference type="GO" id="GO:0005694">
    <property type="term" value="C:chromosome"/>
    <property type="evidence" value="ECO:0007669"/>
    <property type="project" value="UniProtKB-SubCell"/>
</dbReference>
<dbReference type="RefSeq" id="XP_001833229.2">
    <property type="nucleotide sequence ID" value="XM_001833177.2"/>
</dbReference>
<gene>
    <name evidence="13" type="ORF">CC1G_04208</name>
</gene>
<dbReference type="VEuPathDB" id="FungiDB:CC1G_04208"/>
<dbReference type="InterPro" id="IPR055179">
    <property type="entry name" value="Tex-like_central_region"/>
</dbReference>
<comment type="function">
    <text evidence="10">Plays a role in maintenance of chromatin structure during RNA polymerase II transcription elongation thereby repressing transcription initiation from cryptic promoters. Mediates the reassembly of nucleosomes onto the promoters of at least a selected set of genes during repression; the nucleosome reassembly is essential for transcriptional repression.</text>
</comment>
<feature type="compositionally biased region" description="Basic residues" evidence="11">
    <location>
        <begin position="83"/>
        <end position="96"/>
    </location>
</feature>
<dbReference type="InterPro" id="IPR035018">
    <property type="entry name" value="Spt6_SH2_C"/>
</dbReference>
<evidence type="ECO:0000256" key="5">
    <source>
        <dbReference type="ARBA" id="ARBA00022454"/>
    </source>
</evidence>
<dbReference type="KEGG" id="cci:CC1G_04208"/>
<dbReference type="Pfam" id="PF21710">
    <property type="entry name" value="Spt6_S1"/>
    <property type="match status" value="1"/>
</dbReference>
<evidence type="ECO:0000256" key="10">
    <source>
        <dbReference type="PIRNR" id="PIRNR036947"/>
    </source>
</evidence>
<dbReference type="InterPro" id="IPR037027">
    <property type="entry name" value="YqgF/RNaseH-like_dom_sf"/>
</dbReference>
<organism evidence="13 14">
    <name type="scientific">Coprinopsis cinerea (strain Okayama-7 / 130 / ATCC MYA-4618 / FGSC 9003)</name>
    <name type="common">Inky cap fungus</name>
    <name type="synonym">Hormographiella aspergillata</name>
    <dbReference type="NCBI Taxonomy" id="240176"/>
    <lineage>
        <taxon>Eukaryota</taxon>
        <taxon>Fungi</taxon>
        <taxon>Dikarya</taxon>
        <taxon>Basidiomycota</taxon>
        <taxon>Agaricomycotina</taxon>
        <taxon>Agaricomycetes</taxon>
        <taxon>Agaricomycetidae</taxon>
        <taxon>Agaricales</taxon>
        <taxon>Agaricineae</taxon>
        <taxon>Psathyrellaceae</taxon>
        <taxon>Coprinopsis</taxon>
    </lineage>
</organism>
<dbReference type="PANTHER" id="PTHR10145">
    <property type="entry name" value="TRANSCRIPTION ELONGATION FACTOR SPT6"/>
    <property type="match status" value="1"/>
</dbReference>
<dbReference type="InterPro" id="IPR017072">
    <property type="entry name" value="TF_Spt6"/>
</dbReference>
<dbReference type="InterPro" id="IPR012340">
    <property type="entry name" value="NA-bd_OB-fold"/>
</dbReference>
<proteinExistence type="inferred from homology"/>
<evidence type="ECO:0000256" key="7">
    <source>
        <dbReference type="ARBA" id="ARBA00023163"/>
    </source>
</evidence>
<dbReference type="CDD" id="cd09918">
    <property type="entry name" value="SH2_Nterm_SPT6_like"/>
    <property type="match status" value="1"/>
</dbReference>
<dbReference type="Pfam" id="PF14635">
    <property type="entry name" value="HHH_7"/>
    <property type="match status" value="1"/>
</dbReference>
<dbReference type="Pfam" id="PF14632">
    <property type="entry name" value="SPT6_acidic"/>
    <property type="match status" value="1"/>
</dbReference>
<keyword evidence="5" id="KW-0158">Chromosome</keyword>
<dbReference type="InterPro" id="IPR049540">
    <property type="entry name" value="Spt6-like_S1"/>
</dbReference>
<dbReference type="SMART" id="SM00252">
    <property type="entry name" value="SH2"/>
    <property type="match status" value="1"/>
</dbReference>
<dbReference type="eggNOG" id="KOG1856">
    <property type="taxonomic scope" value="Eukaryota"/>
</dbReference>
<dbReference type="SUPFAM" id="SSF50249">
    <property type="entry name" value="Nucleic acid-binding proteins"/>
    <property type="match status" value="1"/>
</dbReference>
<feature type="region of interest" description="Disordered" evidence="11">
    <location>
        <begin position="1229"/>
        <end position="1252"/>
    </location>
</feature>
<dbReference type="InterPro" id="IPR041692">
    <property type="entry name" value="HHH_9"/>
</dbReference>
<dbReference type="InterPro" id="IPR028083">
    <property type="entry name" value="Spt6_acidic_N_dom"/>
</dbReference>
<feature type="compositionally biased region" description="Basic and acidic residues" evidence="11">
    <location>
        <begin position="200"/>
        <end position="215"/>
    </location>
</feature>
<keyword evidence="14" id="KW-1185">Reference proteome</keyword>
<feature type="compositionally biased region" description="Acidic residues" evidence="11">
    <location>
        <begin position="45"/>
        <end position="56"/>
    </location>
</feature>
<evidence type="ECO:0000256" key="1">
    <source>
        <dbReference type="ARBA" id="ARBA00004123"/>
    </source>
</evidence>
<protein>
    <recommendedName>
        <fullName evidence="4 10">Transcription elongation factor Spt6</fullName>
    </recommendedName>
</protein>
<feature type="compositionally biased region" description="Basic and acidic residues" evidence="11">
    <location>
        <begin position="470"/>
        <end position="491"/>
    </location>
</feature>
<feature type="compositionally biased region" description="Pro residues" evidence="11">
    <location>
        <begin position="1520"/>
        <end position="1534"/>
    </location>
</feature>
<dbReference type="FunFam" id="1.10.10.2740:FF:000002">
    <property type="entry name" value="Transcription elongation factor Spt6"/>
    <property type="match status" value="1"/>
</dbReference>
<dbReference type="STRING" id="240176.A8NF94"/>
<dbReference type="InterPro" id="IPR023319">
    <property type="entry name" value="Tex-like_HTH_dom_sf"/>
</dbReference>
<dbReference type="Gene3D" id="1.10.3500.10">
    <property type="entry name" value="Tex N-terminal region-like"/>
    <property type="match status" value="1"/>
</dbReference>
<feature type="compositionally biased region" description="Basic residues" evidence="11">
    <location>
        <begin position="119"/>
        <end position="128"/>
    </location>
</feature>
<dbReference type="GO" id="GO:0003746">
    <property type="term" value="F:translation elongation factor activity"/>
    <property type="evidence" value="ECO:0007669"/>
    <property type="project" value="UniProtKB-KW"/>
</dbReference>
<dbReference type="InterPro" id="IPR028231">
    <property type="entry name" value="Spt6_YqgF"/>
</dbReference>
<keyword evidence="8 10" id="KW-0539">Nucleus</keyword>
<dbReference type="GO" id="GO:0003677">
    <property type="term" value="F:DNA binding"/>
    <property type="evidence" value="ECO:0007669"/>
    <property type="project" value="InterPro"/>
</dbReference>
<feature type="compositionally biased region" description="Polar residues" evidence="11">
    <location>
        <begin position="1448"/>
        <end position="1457"/>
    </location>
</feature>
<evidence type="ECO:0000256" key="3">
    <source>
        <dbReference type="ARBA" id="ARBA00009253"/>
    </source>
</evidence>
<dbReference type="InterPro" id="IPR010994">
    <property type="entry name" value="RuvA_2-like"/>
</dbReference>
<dbReference type="PROSITE" id="PS50126">
    <property type="entry name" value="S1"/>
    <property type="match status" value="1"/>
</dbReference>
<feature type="compositionally biased region" description="Acidic residues" evidence="11">
    <location>
        <begin position="65"/>
        <end position="80"/>
    </location>
</feature>
<dbReference type="SMART" id="SM00316">
    <property type="entry name" value="S1"/>
    <property type="match status" value="1"/>
</dbReference>
<dbReference type="InParanoid" id="A8NF94"/>
<dbReference type="SUPFAM" id="SSF53098">
    <property type="entry name" value="Ribonuclease H-like"/>
    <property type="match status" value="1"/>
</dbReference>
<evidence type="ECO:0000313" key="14">
    <source>
        <dbReference type="Proteomes" id="UP000001861"/>
    </source>
</evidence>
<dbReference type="Pfam" id="PF22706">
    <property type="entry name" value="Tex_central_region"/>
    <property type="match status" value="1"/>
</dbReference>
<dbReference type="GeneID" id="6009724"/>
<dbReference type="InterPro" id="IPR035420">
    <property type="entry name" value="Spt6_SH2"/>
</dbReference>
<dbReference type="GO" id="GO:0031491">
    <property type="term" value="F:nucleosome binding"/>
    <property type="evidence" value="ECO:0007669"/>
    <property type="project" value="TreeGrafter"/>
</dbReference>
<evidence type="ECO:0000256" key="2">
    <source>
        <dbReference type="ARBA" id="ARBA00004286"/>
    </source>
</evidence>
<comment type="function">
    <text evidence="9">Histone H3-H4 chaperone that plays a role in maintenance of chromatin structure during RNA polymerase II transcription elongation thereby repressing transcription initiation from cryptic promoters. Mediates the reassembly of nucleosomes onto the promoters of at least a selected set of genes during repression; the nucleosome reassembly is essential for transcriptional repression. Essential for viability.</text>
</comment>
<sequence>MASPTLEEFTHFQNEEEDVPMTTHEEEDGEGEGEADDVAMRNLDDSSEEESEDEEEERRIREGFIVDEDEEEEEEDEEEERERRRRRKRRKRHHRRREEEEQLEEDDLELLEENTGTSHKNRLRRLRRGRESESPPAASSSKRRAIIESSDEDLDRDDGRNRSSAVHDLWDDEKRGDDDDDGMDTDSFIEYSDDEAGGQEGREERRRAQKQDAERRRRARGARPELAGIDINAWDELHDVFGDGEDYNWALELDDDIEQMDYLKPDMRYQDVFEPSEIRRRHLTEDDDLIRARDVPERMQLASSALSQSSSLSLYGVMAEDDLGGAAMWVTQRLPLRKTHQFFASDGEYQHLKSHLVMAVTFVLKSLFVDQYEVPYIWVHKRDYISHFDTNDPKNRFELLGLSELWIIMNLGQKYRSLLERRKTLTTFYERLQVNDEYFDSDLLPQVDSIEFVADATEWLTMKYRDRKEEQQQQPELRFHDDEEPQPEVKKPKMPSRISAYEIAKKSIVSKLAEGFGIEPHQVVQNYFNMGAVNTHYVEDPELNPIAFAEQYVDPDPVKAQSPEALLARARMVMATELGKDPLLRKEIRKLFQEEALISVEPTERGIAKIDDHHPYFNFKYLFRKRVKDMTTSSQFLLILTAEAEHLVTVSVFLPPAVLQTFEKRLSDAICSDSFSDSAKAWNMERNLVVQEVLEKHLIAVGVKWTREWLRDEVEDFLAQKCAEKLRERVDVAPYMRRSLGEGEYASSVLAVSWGKGDPHKDPITMVFLDTAGRLRAQTKIDNLYDQDNLDEFHDLIGQKRPDIIVIGGFSMATVKLKQRITEVLSAQAYSQDGALIRPEFQINVNYVPDDVARIYQHSERATEEFSSLSLTAKYCVGLARYMQSPLNEFAALGPDVAAISFDEEDQHLVPKEKLLLALERVLVDVTNAVGVNINRSVSDPYYQHLLQFVCGLGPRKANALVAKIASLGGNLVNREQFIKAGVLTTKIFLNAAGFLRITQYKGEARLDKHRHDDDNAPDPLDDTRIHPEDYELARKMATDALELDEEDIHDEHPSHVVNLIMVDREREKKLMELNLDEFAISLYEANQDQKRHTLSLIRNELLHPFADQRRLFRFPEGWEIITMLSGETPRTLRVGVIVSAVVNRINSGFVNVRLDSGIEATINAQYIADKPDNPNKLVKKGQTVTGVIIDCRIEEDNKETLFVELSTRNREVQDGDQAFRRVAHDEHWNQAQHDKDKDALERKKRQQTDRSRRVIKHPNFHNFNYAQAEAYLEKQQRGDVVIRPSSRGNDHLAVTWKVDTGLYQHIDVVEKNPDPTGQTAGGQLYVDDNHVYADLDELIVNHVQAMARRVEDLMNHEKFKPGTEEDLHLFLKNFLAANPMKSMYGFTLNRKKPGNFSLCFLANKNSTVQTWPIRVTPEAYYLFDASAVGVSELCDAFKVRHLHESQTRAAQAQNGGKTPFGAGHGRTPARPIGAATPGHASVRHVGRTPNPYGHNPMVPQPPYGSSTYGYQTPSHRPHPNMPPPGGQGPPRPPMHVQQNNPGSGWGQGGW</sequence>
<dbReference type="InterPro" id="IPR003029">
    <property type="entry name" value="S1_domain"/>
</dbReference>
<dbReference type="InterPro" id="IPR023323">
    <property type="entry name" value="Tex-like_dom_sf"/>
</dbReference>
<evidence type="ECO:0000256" key="8">
    <source>
        <dbReference type="ARBA" id="ARBA00023242"/>
    </source>
</evidence>
<dbReference type="SUPFAM" id="SSF55550">
    <property type="entry name" value="SH2 domain"/>
    <property type="match status" value="1"/>
</dbReference>
<evidence type="ECO:0000256" key="11">
    <source>
        <dbReference type="SAM" id="MobiDB-lite"/>
    </source>
</evidence>
<feature type="region of interest" description="Disordered" evidence="11">
    <location>
        <begin position="1448"/>
        <end position="1551"/>
    </location>
</feature>
<keyword evidence="13" id="KW-0648">Protein biosynthesis</keyword>
<dbReference type="InterPro" id="IPR032706">
    <property type="entry name" value="Spt6_HHH"/>
</dbReference>
<dbReference type="EMBL" id="AACS02000002">
    <property type="protein sequence ID" value="EAU88502.2"/>
    <property type="molecule type" value="Genomic_DNA"/>
</dbReference>
<dbReference type="InterPro" id="IPR028088">
    <property type="entry name" value="Spt6_HTH_DNA-bd_dom"/>
</dbReference>
<dbReference type="Pfam" id="PF14639">
    <property type="entry name" value="YqgF"/>
    <property type="match status" value="1"/>
</dbReference>
<dbReference type="GO" id="GO:0042393">
    <property type="term" value="F:histone binding"/>
    <property type="evidence" value="ECO:0007669"/>
    <property type="project" value="TreeGrafter"/>
</dbReference>